<reference evidence="1" key="1">
    <citation type="submission" date="2018-11" db="EMBL/GenBank/DDBJ databases">
        <authorList>
            <person name="Alioto T."/>
            <person name="Alioto T."/>
        </authorList>
    </citation>
    <scope>NUCLEOTIDE SEQUENCE</scope>
</reference>
<evidence type="ECO:0000313" key="2">
    <source>
        <dbReference type="Proteomes" id="UP000596742"/>
    </source>
</evidence>
<name>A0A8B6H0H6_MYTGA</name>
<keyword evidence="2" id="KW-1185">Reference proteome</keyword>
<organism evidence="1 2">
    <name type="scientific">Mytilus galloprovincialis</name>
    <name type="common">Mediterranean mussel</name>
    <dbReference type="NCBI Taxonomy" id="29158"/>
    <lineage>
        <taxon>Eukaryota</taxon>
        <taxon>Metazoa</taxon>
        <taxon>Spiralia</taxon>
        <taxon>Lophotrochozoa</taxon>
        <taxon>Mollusca</taxon>
        <taxon>Bivalvia</taxon>
        <taxon>Autobranchia</taxon>
        <taxon>Pteriomorphia</taxon>
        <taxon>Mytilida</taxon>
        <taxon>Mytiloidea</taxon>
        <taxon>Mytilidae</taxon>
        <taxon>Mytilinae</taxon>
        <taxon>Mytilus</taxon>
    </lineage>
</organism>
<dbReference type="EMBL" id="UYJE01009273">
    <property type="protein sequence ID" value="VDI71869.1"/>
    <property type="molecule type" value="Genomic_DNA"/>
</dbReference>
<evidence type="ECO:0000313" key="1">
    <source>
        <dbReference type="EMBL" id="VDI71869.1"/>
    </source>
</evidence>
<protein>
    <submittedName>
        <fullName evidence="1">Uncharacterized protein</fullName>
    </submittedName>
</protein>
<gene>
    <name evidence="1" type="ORF">MGAL_10B054299</name>
</gene>
<sequence length="166" mass="19178">MFKEVLRKSGVYHQSTIDYSNLLCYTGEWEEVINLLEEFIESDEKKRTKMENTYIEADSPTLNEQIKKEVLYSGYFEANSLAFAYYFSIKAYLKLEPTKVTQVLDKFLTYCHFTASYGNFELLGYSGEDCGNYSLAEKAFTKAKELTQNKSLAEDNVASCHRCYLA</sequence>
<dbReference type="Proteomes" id="UP000596742">
    <property type="component" value="Unassembled WGS sequence"/>
</dbReference>
<comment type="caution">
    <text evidence="1">The sequence shown here is derived from an EMBL/GenBank/DDBJ whole genome shotgun (WGS) entry which is preliminary data.</text>
</comment>
<proteinExistence type="predicted"/>
<accession>A0A8B6H0H6</accession>
<dbReference type="AlphaFoldDB" id="A0A8B6H0H6"/>